<keyword evidence="2" id="KW-1185">Reference proteome</keyword>
<name>A0ABD2QD44_9PLAT</name>
<comment type="caution">
    <text evidence="1">The sequence shown here is derived from an EMBL/GenBank/DDBJ whole genome shotgun (WGS) entry which is preliminary data.</text>
</comment>
<evidence type="ECO:0000313" key="1">
    <source>
        <dbReference type="EMBL" id="KAL3317461.1"/>
    </source>
</evidence>
<gene>
    <name evidence="1" type="ORF">Ciccas_003873</name>
</gene>
<proteinExistence type="predicted"/>
<dbReference type="AlphaFoldDB" id="A0ABD2QD44"/>
<accession>A0ABD2QD44</accession>
<evidence type="ECO:0000313" key="2">
    <source>
        <dbReference type="Proteomes" id="UP001626550"/>
    </source>
</evidence>
<organism evidence="1 2">
    <name type="scientific">Cichlidogyrus casuarinus</name>
    <dbReference type="NCBI Taxonomy" id="1844966"/>
    <lineage>
        <taxon>Eukaryota</taxon>
        <taxon>Metazoa</taxon>
        <taxon>Spiralia</taxon>
        <taxon>Lophotrochozoa</taxon>
        <taxon>Platyhelminthes</taxon>
        <taxon>Monogenea</taxon>
        <taxon>Monopisthocotylea</taxon>
        <taxon>Dactylogyridea</taxon>
        <taxon>Ancyrocephalidae</taxon>
        <taxon>Cichlidogyrus</taxon>
    </lineage>
</organism>
<dbReference type="EMBL" id="JBJKFK010000379">
    <property type="protein sequence ID" value="KAL3317461.1"/>
    <property type="molecule type" value="Genomic_DNA"/>
</dbReference>
<protein>
    <submittedName>
        <fullName evidence="1">Uncharacterized protein</fullName>
    </submittedName>
</protein>
<dbReference type="Proteomes" id="UP001626550">
    <property type="component" value="Unassembled WGS sequence"/>
</dbReference>
<sequence length="82" mass="9480">MQNVLTSESRYADFYDNLLFVHSQMSIEAEDALQKAFKSSYFGHVEEFALFSQHISNDCVFLLARTELLFYQVAIRLSGFVT</sequence>
<reference evidence="1 2" key="1">
    <citation type="submission" date="2024-11" db="EMBL/GenBank/DDBJ databases">
        <title>Adaptive evolution of stress response genes in parasites aligns with host niche diversity.</title>
        <authorList>
            <person name="Hahn C."/>
            <person name="Resl P."/>
        </authorList>
    </citation>
    <scope>NUCLEOTIDE SEQUENCE [LARGE SCALE GENOMIC DNA]</scope>
    <source>
        <strain evidence="1">EGGRZ-B1_66</strain>
        <tissue evidence="1">Body</tissue>
    </source>
</reference>